<dbReference type="InterPro" id="IPR014748">
    <property type="entry name" value="Enoyl-CoA_hydra_C"/>
</dbReference>
<dbReference type="PANTHER" id="PTHR42964">
    <property type="entry name" value="ENOYL-COA HYDRATASE"/>
    <property type="match status" value="1"/>
</dbReference>
<dbReference type="PANTHER" id="PTHR42964:SF1">
    <property type="entry name" value="POLYKETIDE BIOSYNTHESIS ENOYL-COA HYDRATASE PKSH-RELATED"/>
    <property type="match status" value="1"/>
</dbReference>
<dbReference type="Gene3D" id="1.10.12.10">
    <property type="entry name" value="Lyase 2-enoyl-coa Hydratase, Chain A, domain 2"/>
    <property type="match status" value="1"/>
</dbReference>
<reference evidence="3 4" key="1">
    <citation type="submission" date="2016-10" db="EMBL/GenBank/DDBJ databases">
        <authorList>
            <person name="de Groot N.N."/>
        </authorList>
    </citation>
    <scope>NUCLEOTIDE SEQUENCE [LARGE SCALE GENOMIC DNA]</scope>
    <source>
        <strain evidence="3 4">DSM 44637</strain>
    </source>
</reference>
<dbReference type="InterPro" id="IPR018376">
    <property type="entry name" value="Enoyl-CoA_hyd/isom_CS"/>
</dbReference>
<proteinExistence type="inferred from homology"/>
<evidence type="ECO:0000313" key="3">
    <source>
        <dbReference type="EMBL" id="SFP99614.1"/>
    </source>
</evidence>
<accession>A0A1I5UWB2</accession>
<name>A0A1I5UWB2_9PSEU</name>
<organism evidence="3 4">
    <name type="scientific">Amycolatopsis rubida</name>
    <dbReference type="NCBI Taxonomy" id="112413"/>
    <lineage>
        <taxon>Bacteria</taxon>
        <taxon>Bacillati</taxon>
        <taxon>Actinomycetota</taxon>
        <taxon>Actinomycetes</taxon>
        <taxon>Pseudonocardiales</taxon>
        <taxon>Pseudonocardiaceae</taxon>
        <taxon>Amycolatopsis</taxon>
    </lineage>
</organism>
<dbReference type="GO" id="GO:0003824">
    <property type="term" value="F:catalytic activity"/>
    <property type="evidence" value="ECO:0007669"/>
    <property type="project" value="InterPro"/>
</dbReference>
<dbReference type="InterPro" id="IPR001753">
    <property type="entry name" value="Enoyl-CoA_hydra/iso"/>
</dbReference>
<dbReference type="CDD" id="cd06558">
    <property type="entry name" value="crotonase-like"/>
    <property type="match status" value="1"/>
</dbReference>
<gene>
    <name evidence="3" type="ORF">SAMN05421854_108119</name>
</gene>
<dbReference type="InterPro" id="IPR051683">
    <property type="entry name" value="Enoyl-CoA_Hydratase/Isomerase"/>
</dbReference>
<dbReference type="GO" id="GO:0008300">
    <property type="term" value="P:isoprenoid catabolic process"/>
    <property type="evidence" value="ECO:0007669"/>
    <property type="project" value="TreeGrafter"/>
</dbReference>
<dbReference type="STRING" id="112413.SAMN05421854_108119"/>
<sequence>MAAIWAVLPGLSTSDTVSRPTAGSSCEHIRVLGMTDGLEFTRDGAVARLTFSRPEKMNAITRGMWAAIPGAAAEVEADPGLKVLVLTGAGRHFSAGADIGEFRELRSTAEAAAKYDEAVDSAVAALTAMRKPTVAMVQGNCIGGGCQISVACDFRFAADDARFGITPAKLGIVYHFASTRQLVSLVGPANAKYFLLSGELVDATRAREIGLVNDVFPAADLESATARFTETLCGRSQASVRGMNRIIEKIVAGQEKTDDEVEEIRLAALHGEDYAEGVDAFLNRRAPKFTYR</sequence>
<dbReference type="AlphaFoldDB" id="A0A1I5UWB2"/>
<evidence type="ECO:0000313" key="4">
    <source>
        <dbReference type="Proteomes" id="UP000199137"/>
    </source>
</evidence>
<protein>
    <submittedName>
        <fullName evidence="3">Enoyl-CoA hydratase/carnithine racemase</fullName>
    </submittedName>
</protein>
<dbReference type="Gene3D" id="3.90.226.10">
    <property type="entry name" value="2-enoyl-CoA Hydratase, Chain A, domain 1"/>
    <property type="match status" value="1"/>
</dbReference>
<evidence type="ECO:0000256" key="1">
    <source>
        <dbReference type="ARBA" id="ARBA00005254"/>
    </source>
</evidence>
<dbReference type="PROSITE" id="PS00166">
    <property type="entry name" value="ENOYL_COA_HYDRATASE"/>
    <property type="match status" value="1"/>
</dbReference>
<dbReference type="Pfam" id="PF00378">
    <property type="entry name" value="ECH_1"/>
    <property type="match status" value="1"/>
</dbReference>
<dbReference type="SUPFAM" id="SSF52096">
    <property type="entry name" value="ClpP/crotonase"/>
    <property type="match status" value="1"/>
</dbReference>
<evidence type="ECO:0000256" key="2">
    <source>
        <dbReference type="RuleBase" id="RU003707"/>
    </source>
</evidence>
<comment type="similarity">
    <text evidence="1 2">Belongs to the enoyl-CoA hydratase/isomerase family.</text>
</comment>
<dbReference type="EMBL" id="FOWC01000008">
    <property type="protein sequence ID" value="SFP99614.1"/>
    <property type="molecule type" value="Genomic_DNA"/>
</dbReference>
<dbReference type="InterPro" id="IPR029045">
    <property type="entry name" value="ClpP/crotonase-like_dom_sf"/>
</dbReference>
<dbReference type="Proteomes" id="UP000199137">
    <property type="component" value="Unassembled WGS sequence"/>
</dbReference>